<dbReference type="PANTHER" id="PTHR35529">
    <property type="entry name" value="MANGANESE EFFLUX PUMP MNTP-RELATED"/>
    <property type="match status" value="1"/>
</dbReference>
<keyword evidence="2 5" id="KW-0812">Transmembrane</keyword>
<dbReference type="PANTHER" id="PTHR35529:SF2">
    <property type="entry name" value="SPORULATION PROTEIN YTAF-RELATED"/>
    <property type="match status" value="1"/>
</dbReference>
<keyword evidence="7" id="KW-1185">Reference proteome</keyword>
<feature type="transmembrane region" description="Helical" evidence="5">
    <location>
        <begin position="168"/>
        <end position="188"/>
    </location>
</feature>
<dbReference type="Proteomes" id="UP000295788">
    <property type="component" value="Unassembled WGS sequence"/>
</dbReference>
<organism evidence="6 7">
    <name type="scientific">Tepidibacillus fermentans</name>
    <dbReference type="NCBI Taxonomy" id="1281767"/>
    <lineage>
        <taxon>Bacteria</taxon>
        <taxon>Bacillati</taxon>
        <taxon>Bacillota</taxon>
        <taxon>Bacilli</taxon>
        <taxon>Bacillales</taxon>
        <taxon>Bacillaceae</taxon>
        <taxon>Tepidibacillus</taxon>
    </lineage>
</organism>
<name>A0A4R3KJS1_9BACI</name>
<feature type="transmembrane region" description="Helical" evidence="5">
    <location>
        <begin position="194"/>
        <end position="213"/>
    </location>
</feature>
<dbReference type="Pfam" id="PF02659">
    <property type="entry name" value="Mntp"/>
    <property type="match status" value="2"/>
</dbReference>
<dbReference type="NCBIfam" id="TIGR02840">
    <property type="entry name" value="spore_YtaF"/>
    <property type="match status" value="1"/>
</dbReference>
<evidence type="ECO:0000313" key="6">
    <source>
        <dbReference type="EMBL" id="TCS83562.1"/>
    </source>
</evidence>
<feature type="transmembrane region" description="Helical" evidence="5">
    <location>
        <begin position="29"/>
        <end position="56"/>
    </location>
</feature>
<dbReference type="RefSeq" id="WP_132767492.1">
    <property type="nucleotide sequence ID" value="NZ_SMAB01000004.1"/>
</dbReference>
<keyword evidence="1" id="KW-1003">Cell membrane</keyword>
<accession>A0A4R3KJS1</accession>
<dbReference type="AlphaFoldDB" id="A0A4R3KJS1"/>
<evidence type="ECO:0000256" key="5">
    <source>
        <dbReference type="SAM" id="Phobius"/>
    </source>
</evidence>
<proteinExistence type="predicted"/>
<evidence type="ECO:0000256" key="2">
    <source>
        <dbReference type="ARBA" id="ARBA00022692"/>
    </source>
</evidence>
<evidence type="ECO:0000313" key="7">
    <source>
        <dbReference type="Proteomes" id="UP000295788"/>
    </source>
</evidence>
<reference evidence="6 7" key="1">
    <citation type="submission" date="2019-03" db="EMBL/GenBank/DDBJ databases">
        <title>Genomic Encyclopedia of Type Strains, Phase IV (KMG-IV): sequencing the most valuable type-strain genomes for metagenomic binning, comparative biology and taxonomic classification.</title>
        <authorList>
            <person name="Goeker M."/>
        </authorList>
    </citation>
    <scope>NUCLEOTIDE SEQUENCE [LARGE SCALE GENOMIC DNA]</scope>
    <source>
        <strain evidence="6 7">DSM 23802</strain>
    </source>
</reference>
<protein>
    <submittedName>
        <fullName evidence="6">Putative sporulation protein YtaF</fullName>
    </submittedName>
</protein>
<dbReference type="InterPro" id="IPR014205">
    <property type="entry name" value="Spore_YtaF"/>
</dbReference>
<comment type="caution">
    <text evidence="6">The sequence shown here is derived from an EMBL/GenBank/DDBJ whole genome shotgun (WGS) entry which is preliminary data.</text>
</comment>
<evidence type="ECO:0000256" key="3">
    <source>
        <dbReference type="ARBA" id="ARBA00022989"/>
    </source>
</evidence>
<dbReference type="EMBL" id="SMAB01000004">
    <property type="protein sequence ID" value="TCS83562.1"/>
    <property type="molecule type" value="Genomic_DNA"/>
</dbReference>
<dbReference type="InterPro" id="IPR003810">
    <property type="entry name" value="Mntp/YtaF"/>
</dbReference>
<keyword evidence="4 5" id="KW-0472">Membrane</keyword>
<evidence type="ECO:0000256" key="4">
    <source>
        <dbReference type="ARBA" id="ARBA00023136"/>
    </source>
</evidence>
<dbReference type="OrthoDB" id="1679205at2"/>
<feature type="transmembrane region" description="Helical" evidence="5">
    <location>
        <begin position="138"/>
        <end position="161"/>
    </location>
</feature>
<sequence>MNIVSLLILSLAVSLDSFSVGVTYGLRKVIIPIYSIMIISIASATMILLSMQLGIWIQYFLSPHVAKFTGATILIFIGLWAIIQVFRQKNEDDDHEISYDIQKILTIELKKLGLMIQILKTPMKADIDRSGSISSIEAIFLGLALSLDAFGAGLGASLIGFKPLITAITIAGMSGLFILIGIKIGFWFSEIRWLKKFTLIPGIILILMGFYRFF</sequence>
<evidence type="ECO:0000256" key="1">
    <source>
        <dbReference type="ARBA" id="ARBA00022475"/>
    </source>
</evidence>
<gene>
    <name evidence="6" type="ORF">EDD72_104117</name>
</gene>
<keyword evidence="3 5" id="KW-1133">Transmembrane helix</keyword>
<feature type="transmembrane region" description="Helical" evidence="5">
    <location>
        <begin position="68"/>
        <end position="86"/>
    </location>
</feature>